<reference evidence="2 3" key="1">
    <citation type="journal article" date="2019" name="Int. J. Syst. Evol. Microbiol.">
        <title>The Global Catalogue of Microorganisms (GCM) 10K type strain sequencing project: providing services to taxonomists for standard genome sequencing and annotation.</title>
        <authorList>
            <consortium name="The Broad Institute Genomics Platform"/>
            <consortium name="The Broad Institute Genome Sequencing Center for Infectious Disease"/>
            <person name="Wu L."/>
            <person name="Ma J."/>
        </authorList>
    </citation>
    <scope>NUCLEOTIDE SEQUENCE [LARGE SCALE GENOMIC DNA]</scope>
    <source>
        <strain evidence="2 3">JCM 16014</strain>
    </source>
</reference>
<organism evidence="2 3">
    <name type="scientific">Catenulispora yoronensis</name>
    <dbReference type="NCBI Taxonomy" id="450799"/>
    <lineage>
        <taxon>Bacteria</taxon>
        <taxon>Bacillati</taxon>
        <taxon>Actinomycetota</taxon>
        <taxon>Actinomycetes</taxon>
        <taxon>Catenulisporales</taxon>
        <taxon>Catenulisporaceae</taxon>
        <taxon>Catenulispora</taxon>
    </lineage>
</organism>
<sequence>MSKLSRHPASPGRAFSARAQPAGRRRVAHAADDGLSRSGGGVPTFDGGSGVWVLTVTGGPGFAAAGAEPPVQPYPMANTPAASTAEPATDFQRAVLPAVATEGGLSIGIRSRQGVANGGTQ</sequence>
<dbReference type="Proteomes" id="UP001500751">
    <property type="component" value="Unassembled WGS sequence"/>
</dbReference>
<dbReference type="EMBL" id="BAAAQN010000015">
    <property type="protein sequence ID" value="GAA2029684.1"/>
    <property type="molecule type" value="Genomic_DNA"/>
</dbReference>
<keyword evidence="3" id="KW-1185">Reference proteome</keyword>
<protein>
    <submittedName>
        <fullName evidence="2">Uncharacterized protein</fullName>
    </submittedName>
</protein>
<feature type="region of interest" description="Disordered" evidence="1">
    <location>
        <begin position="1"/>
        <end position="47"/>
    </location>
</feature>
<evidence type="ECO:0000313" key="2">
    <source>
        <dbReference type="EMBL" id="GAA2029684.1"/>
    </source>
</evidence>
<accession>A0ABN2U5S9</accession>
<feature type="compositionally biased region" description="Gly residues" evidence="1">
    <location>
        <begin position="37"/>
        <end position="47"/>
    </location>
</feature>
<gene>
    <name evidence="2" type="ORF">GCM10009839_31590</name>
</gene>
<evidence type="ECO:0000313" key="3">
    <source>
        <dbReference type="Proteomes" id="UP001500751"/>
    </source>
</evidence>
<name>A0ABN2U5S9_9ACTN</name>
<comment type="caution">
    <text evidence="2">The sequence shown here is derived from an EMBL/GenBank/DDBJ whole genome shotgun (WGS) entry which is preliminary data.</text>
</comment>
<evidence type="ECO:0000256" key="1">
    <source>
        <dbReference type="SAM" id="MobiDB-lite"/>
    </source>
</evidence>
<proteinExistence type="predicted"/>